<name>A0A814KQF5_9BILA</name>
<dbReference type="Proteomes" id="UP000677228">
    <property type="component" value="Unassembled WGS sequence"/>
</dbReference>
<dbReference type="Proteomes" id="UP000681722">
    <property type="component" value="Unassembled WGS sequence"/>
</dbReference>
<evidence type="ECO:0000313" key="3">
    <source>
        <dbReference type="EMBL" id="CAF1182408.1"/>
    </source>
</evidence>
<comment type="caution">
    <text evidence="2">The sequence shown here is derived from an EMBL/GenBank/DDBJ whole genome shotgun (WGS) entry which is preliminary data.</text>
</comment>
<feature type="signal peptide" evidence="1">
    <location>
        <begin position="1"/>
        <end position="22"/>
    </location>
</feature>
<protein>
    <submittedName>
        <fullName evidence="2">Uncharacterized protein</fullName>
    </submittedName>
</protein>
<sequence>MLPCKISILILCFLLFFKHVDNSCNQQSIVASEKVVYVNLKNDLNNLINTFKHKLVAKFASIDNTTITPLLNTFTLMENDLKNITNLSSCLVKQQKLLPQAVKTVTQVRTNIDETKIDPELSNITTIANDTIIFIDTFLFNYTDNNNLTTKSLVDSIHTVRSNINNILTQSLKTVGQLRNIVKKDFGFIFNMFSDIISCIFSINNNKLQIYETLLTSTQEANGLLSSLDGQISSTLGVLQDYSISFGQEALDAVDKTLFKAVNQLIQRIDTLLLI</sequence>
<gene>
    <name evidence="2" type="ORF">GPM918_LOCUS16497</name>
    <name evidence="3" type="ORF">OVA965_LOCUS23128</name>
    <name evidence="4" type="ORF">SRO942_LOCUS16497</name>
    <name evidence="5" type="ORF">TMI583_LOCUS23847</name>
</gene>
<dbReference type="EMBL" id="CAJOBA010034873">
    <property type="protein sequence ID" value="CAF3993728.1"/>
    <property type="molecule type" value="Genomic_DNA"/>
</dbReference>
<dbReference type="AlphaFoldDB" id="A0A814KQF5"/>
<keyword evidence="6" id="KW-1185">Reference proteome</keyword>
<dbReference type="EMBL" id="CAJOBC010004345">
    <property type="protein sequence ID" value="CAF3824385.1"/>
    <property type="molecule type" value="Genomic_DNA"/>
</dbReference>
<evidence type="ECO:0000256" key="1">
    <source>
        <dbReference type="SAM" id="SignalP"/>
    </source>
</evidence>
<dbReference type="Proteomes" id="UP000663829">
    <property type="component" value="Unassembled WGS sequence"/>
</dbReference>
<organism evidence="2 6">
    <name type="scientific">Didymodactylos carnosus</name>
    <dbReference type="NCBI Taxonomy" id="1234261"/>
    <lineage>
        <taxon>Eukaryota</taxon>
        <taxon>Metazoa</taxon>
        <taxon>Spiralia</taxon>
        <taxon>Gnathifera</taxon>
        <taxon>Rotifera</taxon>
        <taxon>Eurotatoria</taxon>
        <taxon>Bdelloidea</taxon>
        <taxon>Philodinida</taxon>
        <taxon>Philodinidae</taxon>
        <taxon>Didymodactylos</taxon>
    </lineage>
</organism>
<dbReference type="Proteomes" id="UP000682733">
    <property type="component" value="Unassembled WGS sequence"/>
</dbReference>
<evidence type="ECO:0000313" key="4">
    <source>
        <dbReference type="EMBL" id="CAF3824385.1"/>
    </source>
</evidence>
<evidence type="ECO:0000313" key="2">
    <source>
        <dbReference type="EMBL" id="CAF1055265.1"/>
    </source>
</evidence>
<feature type="chain" id="PRO_5036225081" evidence="1">
    <location>
        <begin position="23"/>
        <end position="275"/>
    </location>
</feature>
<dbReference type="EMBL" id="CAJNOQ010004345">
    <property type="protein sequence ID" value="CAF1055265.1"/>
    <property type="molecule type" value="Genomic_DNA"/>
</dbReference>
<evidence type="ECO:0000313" key="5">
    <source>
        <dbReference type="EMBL" id="CAF3993728.1"/>
    </source>
</evidence>
<proteinExistence type="predicted"/>
<dbReference type="EMBL" id="CAJNOK010013344">
    <property type="protein sequence ID" value="CAF1182408.1"/>
    <property type="molecule type" value="Genomic_DNA"/>
</dbReference>
<evidence type="ECO:0000313" key="6">
    <source>
        <dbReference type="Proteomes" id="UP000663829"/>
    </source>
</evidence>
<reference evidence="2" key="1">
    <citation type="submission" date="2021-02" db="EMBL/GenBank/DDBJ databases">
        <authorList>
            <person name="Nowell W R."/>
        </authorList>
    </citation>
    <scope>NUCLEOTIDE SEQUENCE</scope>
</reference>
<keyword evidence="1" id="KW-0732">Signal</keyword>
<accession>A0A814KQF5</accession>